<protein>
    <submittedName>
        <fullName evidence="1">Uncharacterized protein</fullName>
    </submittedName>
</protein>
<accession>A0A6C0J457</accession>
<sequence>MARIYVNELKKPKKQINGFHLRNYGWSSKKTISRRRIALMMALRDVENPKMMKDRMLHISQWNKKMCYDTYMFWDELSYGDMWYLEHACELASALKKA</sequence>
<evidence type="ECO:0000313" key="1">
    <source>
        <dbReference type="EMBL" id="QHT99560.1"/>
    </source>
</evidence>
<reference evidence="1" key="1">
    <citation type="journal article" date="2020" name="Nature">
        <title>Giant virus diversity and host interactions through global metagenomics.</title>
        <authorList>
            <person name="Schulz F."/>
            <person name="Roux S."/>
            <person name="Paez-Espino D."/>
            <person name="Jungbluth S."/>
            <person name="Walsh D.A."/>
            <person name="Denef V.J."/>
            <person name="McMahon K.D."/>
            <person name="Konstantinidis K.T."/>
            <person name="Eloe-Fadrosh E.A."/>
            <person name="Kyrpides N.C."/>
            <person name="Woyke T."/>
        </authorList>
    </citation>
    <scope>NUCLEOTIDE SEQUENCE</scope>
    <source>
        <strain evidence="1">GVMAG-M-3300025727-45</strain>
    </source>
</reference>
<organism evidence="1">
    <name type="scientific">viral metagenome</name>
    <dbReference type="NCBI Taxonomy" id="1070528"/>
    <lineage>
        <taxon>unclassified sequences</taxon>
        <taxon>metagenomes</taxon>
        <taxon>organismal metagenomes</taxon>
    </lineage>
</organism>
<name>A0A6C0J457_9ZZZZ</name>
<proteinExistence type="predicted"/>
<dbReference type="AlphaFoldDB" id="A0A6C0J457"/>
<dbReference type="EMBL" id="MN740310">
    <property type="protein sequence ID" value="QHT99560.1"/>
    <property type="molecule type" value="Genomic_DNA"/>
</dbReference>